<dbReference type="OrthoDB" id="9806477at2"/>
<sequence>MLKGLTIRASMTLVIAVFFAILVVVSAAGVGALKLSNDALREMYESDTGALVALKTSDALLQRARVSLDSYQALYGLGEPDPDLLTAAHHDLAESDRAFARFVELQSRYPEAQAATAQLKDQRRAVIAKAVLPGLDALEHMAFSDFKALQGKDTQALAKTYQSAMQAREDAVMDSQRARYADAQTRFKAMIAALAATSLAALAIGVFARAMLIGVVVRPVAQVMEHLRRIASGNLSGEVRVEHRNEMGALLADLKTMQDALVDTVRSVRTSTESITGGAQEIASGSADLSRRTEQQAASLERTAASMEQLTSTVKRNAENADKASKQATHASETAAAGGQVVSDVVRTMQGISVHSSKIAEIVGLIDSIAFQTNILALNAAVEAARAGELGRGFAVVASEVRSLAQRSAHAAKEIKQLIDDTVEKIAEGSALADRAGDTMTDIVQSVQSVSGLMTEIFSAVREQSQGIEEVNLAVMQMDTTTQQNAALVEEATAAAKSLEEQAVVLGNAVAVFKLDAGGALPPALPRLH</sequence>
<evidence type="ECO:0000256" key="13">
    <source>
        <dbReference type="SAM" id="Phobius"/>
    </source>
</evidence>
<accession>A0A4U1IC96</accession>
<keyword evidence="2" id="KW-1003">Cell membrane</keyword>
<keyword evidence="4" id="KW-0145">Chemotaxis</keyword>
<evidence type="ECO:0000256" key="3">
    <source>
        <dbReference type="ARBA" id="ARBA00022481"/>
    </source>
</evidence>
<keyword evidence="3" id="KW-0488">Methylation</keyword>
<evidence type="ECO:0000256" key="8">
    <source>
        <dbReference type="ARBA" id="ARBA00023136"/>
    </source>
</evidence>
<dbReference type="InterPro" id="IPR051310">
    <property type="entry name" value="MCP_chemotaxis"/>
</dbReference>
<organism evidence="16 17">
    <name type="scientific">Trinickia terrae</name>
    <dbReference type="NCBI Taxonomy" id="2571161"/>
    <lineage>
        <taxon>Bacteria</taxon>
        <taxon>Pseudomonadati</taxon>
        <taxon>Pseudomonadota</taxon>
        <taxon>Betaproteobacteria</taxon>
        <taxon>Burkholderiales</taxon>
        <taxon>Burkholderiaceae</taxon>
        <taxon>Trinickia</taxon>
    </lineage>
</organism>
<dbReference type="GO" id="GO:0005886">
    <property type="term" value="C:plasma membrane"/>
    <property type="evidence" value="ECO:0007669"/>
    <property type="project" value="UniProtKB-SubCell"/>
</dbReference>
<gene>
    <name evidence="16" type="ORF">FAZ69_07670</name>
</gene>
<feature type="domain" description="Methyl-accepting transducer" evidence="14">
    <location>
        <begin position="271"/>
        <end position="500"/>
    </location>
</feature>
<evidence type="ECO:0000256" key="9">
    <source>
        <dbReference type="ARBA" id="ARBA00023224"/>
    </source>
</evidence>
<evidence type="ECO:0000256" key="11">
    <source>
        <dbReference type="PROSITE-ProRule" id="PRU00284"/>
    </source>
</evidence>
<dbReference type="PRINTS" id="PR00260">
    <property type="entry name" value="CHEMTRNSDUCR"/>
</dbReference>
<evidence type="ECO:0000313" key="16">
    <source>
        <dbReference type="EMBL" id="TKC91224.1"/>
    </source>
</evidence>
<evidence type="ECO:0000256" key="1">
    <source>
        <dbReference type="ARBA" id="ARBA00004429"/>
    </source>
</evidence>
<keyword evidence="12" id="KW-0175">Coiled coil</keyword>
<dbReference type="FunFam" id="1.10.287.950:FF:000001">
    <property type="entry name" value="Methyl-accepting chemotaxis sensory transducer"/>
    <property type="match status" value="1"/>
</dbReference>
<comment type="similarity">
    <text evidence="10">Belongs to the methyl-accepting chemotaxis (MCP) protein family.</text>
</comment>
<name>A0A4U1IC96_9BURK</name>
<dbReference type="AlphaFoldDB" id="A0A4U1IC96"/>
<dbReference type="Proteomes" id="UP000305539">
    <property type="component" value="Unassembled WGS sequence"/>
</dbReference>
<evidence type="ECO:0000256" key="2">
    <source>
        <dbReference type="ARBA" id="ARBA00022475"/>
    </source>
</evidence>
<dbReference type="CDD" id="cd11386">
    <property type="entry name" value="MCP_signal"/>
    <property type="match status" value="1"/>
</dbReference>
<dbReference type="GO" id="GO:0007165">
    <property type="term" value="P:signal transduction"/>
    <property type="evidence" value="ECO:0007669"/>
    <property type="project" value="UniProtKB-KW"/>
</dbReference>
<keyword evidence="9 11" id="KW-0807">Transducer</keyword>
<evidence type="ECO:0000259" key="14">
    <source>
        <dbReference type="PROSITE" id="PS50111"/>
    </source>
</evidence>
<keyword evidence="8 13" id="KW-0472">Membrane</keyword>
<keyword evidence="5" id="KW-0997">Cell inner membrane</keyword>
<keyword evidence="7 13" id="KW-1133">Transmembrane helix</keyword>
<comment type="subcellular location">
    <subcellularLocation>
        <location evidence="1">Cell inner membrane</location>
        <topology evidence="1">Multi-pass membrane protein</topology>
    </subcellularLocation>
</comment>
<evidence type="ECO:0000256" key="7">
    <source>
        <dbReference type="ARBA" id="ARBA00022989"/>
    </source>
</evidence>
<dbReference type="PROSITE" id="PS50885">
    <property type="entry name" value="HAMP"/>
    <property type="match status" value="1"/>
</dbReference>
<dbReference type="GO" id="GO:0004888">
    <property type="term" value="F:transmembrane signaling receptor activity"/>
    <property type="evidence" value="ECO:0007669"/>
    <property type="project" value="InterPro"/>
</dbReference>
<dbReference type="PANTHER" id="PTHR43531">
    <property type="entry name" value="PROTEIN ICFG"/>
    <property type="match status" value="1"/>
</dbReference>
<feature type="domain" description="HAMP" evidence="15">
    <location>
        <begin position="214"/>
        <end position="266"/>
    </location>
</feature>
<protein>
    <submittedName>
        <fullName evidence="16">HAMP domain-containing protein</fullName>
    </submittedName>
</protein>
<keyword evidence="17" id="KW-1185">Reference proteome</keyword>
<dbReference type="InterPro" id="IPR003122">
    <property type="entry name" value="Tar_rcpt_lig-bd"/>
</dbReference>
<feature type="transmembrane region" description="Helical" evidence="13">
    <location>
        <begin position="12"/>
        <end position="33"/>
    </location>
</feature>
<feature type="transmembrane region" description="Helical" evidence="13">
    <location>
        <begin position="189"/>
        <end position="217"/>
    </location>
</feature>
<dbReference type="PANTHER" id="PTHR43531:SF14">
    <property type="entry name" value="METHYL-ACCEPTING CHEMOTAXIS PROTEIN I-RELATED"/>
    <property type="match status" value="1"/>
</dbReference>
<dbReference type="Pfam" id="PF02203">
    <property type="entry name" value="TarH"/>
    <property type="match status" value="1"/>
</dbReference>
<feature type="coiled-coil region" evidence="12">
    <location>
        <begin position="290"/>
        <end position="327"/>
    </location>
</feature>
<dbReference type="CDD" id="cd06225">
    <property type="entry name" value="HAMP"/>
    <property type="match status" value="1"/>
</dbReference>
<evidence type="ECO:0000256" key="5">
    <source>
        <dbReference type="ARBA" id="ARBA00022519"/>
    </source>
</evidence>
<dbReference type="InterPro" id="IPR004089">
    <property type="entry name" value="MCPsignal_dom"/>
</dbReference>
<dbReference type="Gene3D" id="1.10.287.950">
    <property type="entry name" value="Methyl-accepting chemotaxis protein"/>
    <property type="match status" value="1"/>
</dbReference>
<comment type="caution">
    <text evidence="16">The sequence shown here is derived from an EMBL/GenBank/DDBJ whole genome shotgun (WGS) entry which is preliminary data.</text>
</comment>
<proteinExistence type="inferred from homology"/>
<evidence type="ECO:0000313" key="17">
    <source>
        <dbReference type="Proteomes" id="UP000305539"/>
    </source>
</evidence>
<dbReference type="SUPFAM" id="SSF58104">
    <property type="entry name" value="Methyl-accepting chemotaxis protein (MCP) signaling domain"/>
    <property type="match status" value="1"/>
</dbReference>
<evidence type="ECO:0000256" key="6">
    <source>
        <dbReference type="ARBA" id="ARBA00022692"/>
    </source>
</evidence>
<dbReference type="GO" id="GO:0006935">
    <property type="term" value="P:chemotaxis"/>
    <property type="evidence" value="ECO:0007669"/>
    <property type="project" value="UniProtKB-KW"/>
</dbReference>
<evidence type="ECO:0000256" key="12">
    <source>
        <dbReference type="SAM" id="Coils"/>
    </source>
</evidence>
<dbReference type="InterPro" id="IPR004090">
    <property type="entry name" value="Chemotax_Me-accpt_rcpt"/>
</dbReference>
<dbReference type="EMBL" id="SWJE01000003">
    <property type="protein sequence ID" value="TKC91224.1"/>
    <property type="molecule type" value="Genomic_DNA"/>
</dbReference>
<dbReference type="RefSeq" id="WP_136893340.1">
    <property type="nucleotide sequence ID" value="NZ_SWJE01000003.1"/>
</dbReference>
<reference evidence="16 17" key="1">
    <citation type="submission" date="2019-04" db="EMBL/GenBank/DDBJ databases">
        <title>Trinickia sp. 7GSK02, isolated from subtropical forest soil.</title>
        <authorList>
            <person name="Gao Z.-H."/>
            <person name="Qiu L.-H."/>
        </authorList>
    </citation>
    <scope>NUCLEOTIDE SEQUENCE [LARGE SCALE GENOMIC DNA]</scope>
    <source>
        <strain evidence="16 17">7GSK02</strain>
    </source>
</reference>
<dbReference type="PROSITE" id="PS50111">
    <property type="entry name" value="CHEMOTAXIS_TRANSDUC_2"/>
    <property type="match status" value="1"/>
</dbReference>
<dbReference type="Pfam" id="PF00015">
    <property type="entry name" value="MCPsignal"/>
    <property type="match status" value="1"/>
</dbReference>
<evidence type="ECO:0000256" key="10">
    <source>
        <dbReference type="ARBA" id="ARBA00029447"/>
    </source>
</evidence>
<evidence type="ECO:0000256" key="4">
    <source>
        <dbReference type="ARBA" id="ARBA00022500"/>
    </source>
</evidence>
<dbReference type="InterPro" id="IPR003660">
    <property type="entry name" value="HAMP_dom"/>
</dbReference>
<dbReference type="SMART" id="SM00304">
    <property type="entry name" value="HAMP"/>
    <property type="match status" value="1"/>
</dbReference>
<evidence type="ECO:0000259" key="15">
    <source>
        <dbReference type="PROSITE" id="PS50885"/>
    </source>
</evidence>
<dbReference type="Pfam" id="PF00672">
    <property type="entry name" value="HAMP"/>
    <property type="match status" value="1"/>
</dbReference>
<dbReference type="SMART" id="SM00283">
    <property type="entry name" value="MA"/>
    <property type="match status" value="1"/>
</dbReference>
<keyword evidence="6 13" id="KW-0812">Transmembrane</keyword>